<keyword evidence="5" id="KW-1185">Reference proteome</keyword>
<evidence type="ECO:0000313" key="4">
    <source>
        <dbReference type="EMBL" id="PWA93360.1"/>
    </source>
</evidence>
<name>A0A2U1Q5S0_ARTAN</name>
<dbReference type="Pfam" id="PF08240">
    <property type="entry name" value="ADH_N"/>
    <property type="match status" value="1"/>
</dbReference>
<proteinExistence type="predicted"/>
<dbReference type="Proteomes" id="UP000245207">
    <property type="component" value="Unassembled WGS sequence"/>
</dbReference>
<dbReference type="GO" id="GO:0005829">
    <property type="term" value="C:cytosol"/>
    <property type="evidence" value="ECO:0007669"/>
    <property type="project" value="TreeGrafter"/>
</dbReference>
<protein>
    <submittedName>
        <fullName evidence="4">GroES-like zinc-binding dehydrogenase family protein</fullName>
    </submittedName>
</protein>
<reference evidence="4 5" key="1">
    <citation type="journal article" date="2018" name="Mol. Plant">
        <title>The genome of Artemisia annua provides insight into the evolution of Asteraceae family and artemisinin biosynthesis.</title>
        <authorList>
            <person name="Shen Q."/>
            <person name="Zhang L."/>
            <person name="Liao Z."/>
            <person name="Wang S."/>
            <person name="Yan T."/>
            <person name="Shi P."/>
            <person name="Liu M."/>
            <person name="Fu X."/>
            <person name="Pan Q."/>
            <person name="Wang Y."/>
            <person name="Lv Z."/>
            <person name="Lu X."/>
            <person name="Zhang F."/>
            <person name="Jiang W."/>
            <person name="Ma Y."/>
            <person name="Chen M."/>
            <person name="Hao X."/>
            <person name="Li L."/>
            <person name="Tang Y."/>
            <person name="Lv G."/>
            <person name="Zhou Y."/>
            <person name="Sun X."/>
            <person name="Brodelius P.E."/>
            <person name="Rose J.K.C."/>
            <person name="Tang K."/>
        </authorList>
    </citation>
    <scope>NUCLEOTIDE SEQUENCE [LARGE SCALE GENOMIC DNA]</scope>
    <source>
        <strain evidence="5">cv. Huhao1</strain>
        <tissue evidence="4">Leaf</tissue>
    </source>
</reference>
<organism evidence="4 5">
    <name type="scientific">Artemisia annua</name>
    <name type="common">Sweet wormwood</name>
    <dbReference type="NCBI Taxonomy" id="35608"/>
    <lineage>
        <taxon>Eukaryota</taxon>
        <taxon>Viridiplantae</taxon>
        <taxon>Streptophyta</taxon>
        <taxon>Embryophyta</taxon>
        <taxon>Tracheophyta</taxon>
        <taxon>Spermatophyta</taxon>
        <taxon>Magnoliopsida</taxon>
        <taxon>eudicotyledons</taxon>
        <taxon>Gunneridae</taxon>
        <taxon>Pentapetalae</taxon>
        <taxon>asterids</taxon>
        <taxon>campanulids</taxon>
        <taxon>Asterales</taxon>
        <taxon>Asteraceae</taxon>
        <taxon>Asteroideae</taxon>
        <taxon>Anthemideae</taxon>
        <taxon>Artemisiinae</taxon>
        <taxon>Artemisia</taxon>
    </lineage>
</organism>
<dbReference type="AlphaFoldDB" id="A0A2U1Q5S0"/>
<gene>
    <name evidence="4" type="ORF">CTI12_AA070120</name>
</gene>
<evidence type="ECO:0000256" key="1">
    <source>
        <dbReference type="ARBA" id="ARBA00022723"/>
    </source>
</evidence>
<sequence length="89" mass="9867">MCEAAVAWGPGEPFSMEQIHVIPPKKMEVRVKILFTSICHTDLNAWKGEIIICRVIESVGKGVDDMKEGDHVLTIFNGECGECAYCLVQ</sequence>
<dbReference type="STRING" id="35608.A0A2U1Q5S0"/>
<evidence type="ECO:0000256" key="2">
    <source>
        <dbReference type="ARBA" id="ARBA00022833"/>
    </source>
</evidence>
<evidence type="ECO:0000259" key="3">
    <source>
        <dbReference type="Pfam" id="PF08240"/>
    </source>
</evidence>
<dbReference type="GO" id="GO:0046294">
    <property type="term" value="P:formaldehyde catabolic process"/>
    <property type="evidence" value="ECO:0007669"/>
    <property type="project" value="TreeGrafter"/>
</dbReference>
<evidence type="ECO:0000313" key="5">
    <source>
        <dbReference type="Proteomes" id="UP000245207"/>
    </source>
</evidence>
<keyword evidence="2" id="KW-0862">Zinc</keyword>
<dbReference type="GO" id="GO:0008270">
    <property type="term" value="F:zinc ion binding"/>
    <property type="evidence" value="ECO:0007669"/>
    <property type="project" value="TreeGrafter"/>
</dbReference>
<dbReference type="InterPro" id="IPR013154">
    <property type="entry name" value="ADH-like_N"/>
</dbReference>
<feature type="domain" description="Alcohol dehydrogenase-like N-terminal" evidence="3">
    <location>
        <begin position="26"/>
        <end position="87"/>
    </location>
</feature>
<dbReference type="Gene3D" id="3.90.180.10">
    <property type="entry name" value="Medium-chain alcohol dehydrogenases, catalytic domain"/>
    <property type="match status" value="1"/>
</dbReference>
<dbReference type="PANTHER" id="PTHR43880">
    <property type="entry name" value="ALCOHOL DEHYDROGENASE"/>
    <property type="match status" value="1"/>
</dbReference>
<dbReference type="InterPro" id="IPR011032">
    <property type="entry name" value="GroES-like_sf"/>
</dbReference>
<dbReference type="GO" id="GO:0051903">
    <property type="term" value="F:S-(hydroxymethyl)glutathione dehydrogenase [NAD(P)+] activity"/>
    <property type="evidence" value="ECO:0007669"/>
    <property type="project" value="TreeGrafter"/>
</dbReference>
<dbReference type="EMBL" id="PKPP01000392">
    <property type="protein sequence ID" value="PWA93360.1"/>
    <property type="molecule type" value="Genomic_DNA"/>
</dbReference>
<accession>A0A2U1Q5S0</accession>
<keyword evidence="1" id="KW-0479">Metal-binding</keyword>
<dbReference type="SUPFAM" id="SSF50129">
    <property type="entry name" value="GroES-like"/>
    <property type="match status" value="1"/>
</dbReference>
<comment type="caution">
    <text evidence="4">The sequence shown here is derived from an EMBL/GenBank/DDBJ whole genome shotgun (WGS) entry which is preliminary data.</text>
</comment>
<dbReference type="OrthoDB" id="417550at2759"/>
<dbReference type="PANTHER" id="PTHR43880:SF56">
    <property type="entry name" value="ALCOHOL DEHYDROGENASE-LIKE 4"/>
    <property type="match status" value="1"/>
</dbReference>